<dbReference type="Proteomes" id="UP000503447">
    <property type="component" value="Chromosome"/>
</dbReference>
<dbReference type="KEGG" id="ftj:FTUN_6512"/>
<keyword evidence="2" id="KW-1185">Reference proteome</keyword>
<evidence type="ECO:0000313" key="1">
    <source>
        <dbReference type="EMBL" id="QJW98917.1"/>
    </source>
</evidence>
<protein>
    <submittedName>
        <fullName evidence="1">Uncharacterized protein</fullName>
    </submittedName>
</protein>
<accession>A0A6M5YXS7</accession>
<organism evidence="1 2">
    <name type="scientific">Frigoriglobus tundricola</name>
    <dbReference type="NCBI Taxonomy" id="2774151"/>
    <lineage>
        <taxon>Bacteria</taxon>
        <taxon>Pseudomonadati</taxon>
        <taxon>Planctomycetota</taxon>
        <taxon>Planctomycetia</taxon>
        <taxon>Gemmatales</taxon>
        <taxon>Gemmataceae</taxon>
        <taxon>Frigoriglobus</taxon>
    </lineage>
</organism>
<sequence length="41" mass="4155">MIGPGGTTGAHGGGRRDDPRSHFLLAWSAKGGGTYLLSLDA</sequence>
<evidence type="ECO:0000313" key="2">
    <source>
        <dbReference type="Proteomes" id="UP000503447"/>
    </source>
</evidence>
<gene>
    <name evidence="1" type="ORF">FTUN_6512</name>
</gene>
<reference evidence="2" key="1">
    <citation type="submission" date="2020-05" db="EMBL/GenBank/DDBJ databases">
        <title>Frigoriglobus tundricola gen. nov., sp. nov., a psychrotolerant cellulolytic planctomycete of the family Gemmataceae with two divergent copies of 16S rRNA gene.</title>
        <authorList>
            <person name="Kulichevskaya I.S."/>
            <person name="Ivanova A.A."/>
            <person name="Naumoff D.G."/>
            <person name="Beletsky A.V."/>
            <person name="Rijpstra W.I.C."/>
            <person name="Sinninghe Damste J.S."/>
            <person name="Mardanov A.V."/>
            <person name="Ravin N.V."/>
            <person name="Dedysh S.N."/>
        </authorList>
    </citation>
    <scope>NUCLEOTIDE SEQUENCE [LARGE SCALE GENOMIC DNA]</scope>
    <source>
        <strain evidence="2">PL17</strain>
    </source>
</reference>
<dbReference type="EMBL" id="CP053452">
    <property type="protein sequence ID" value="QJW98917.1"/>
    <property type="molecule type" value="Genomic_DNA"/>
</dbReference>
<proteinExistence type="predicted"/>
<dbReference type="AlphaFoldDB" id="A0A6M5YXS7"/>
<name>A0A6M5YXS7_9BACT</name>